<dbReference type="InterPro" id="IPR027065">
    <property type="entry name" value="Lon_Prtase"/>
</dbReference>
<dbReference type="GO" id="GO:0006508">
    <property type="term" value="P:proteolysis"/>
    <property type="evidence" value="ECO:0007669"/>
    <property type="project" value="UniProtKB-KW"/>
</dbReference>
<dbReference type="GO" id="GO:0004252">
    <property type="term" value="F:serine-type endopeptidase activity"/>
    <property type="evidence" value="ECO:0007669"/>
    <property type="project" value="UniProtKB-UniRule"/>
</dbReference>
<feature type="transmembrane region" description="Helical" evidence="2">
    <location>
        <begin position="162"/>
        <end position="189"/>
    </location>
</feature>
<gene>
    <name evidence="5" type="ORF">F5544_36460</name>
</gene>
<dbReference type="InterPro" id="IPR036034">
    <property type="entry name" value="PDZ_sf"/>
</dbReference>
<keyword evidence="1" id="KW-0378">Hydrolase</keyword>
<keyword evidence="2" id="KW-0472">Membrane</keyword>
<comment type="similarity">
    <text evidence="1">Belongs to the peptidase S16 family.</text>
</comment>
<accession>A0A6G9YPS0</accession>
<keyword evidence="1" id="KW-0720">Serine protease</keyword>
<evidence type="ECO:0000259" key="4">
    <source>
        <dbReference type="PROSITE" id="PS51786"/>
    </source>
</evidence>
<feature type="domain" description="Lon proteolytic" evidence="4">
    <location>
        <begin position="390"/>
        <end position="488"/>
    </location>
</feature>
<dbReference type="InterPro" id="IPR014721">
    <property type="entry name" value="Ribsml_uS5_D2-typ_fold_subgr"/>
</dbReference>
<keyword evidence="1" id="KW-0645">Protease</keyword>
<evidence type="ECO:0000313" key="6">
    <source>
        <dbReference type="Proteomes" id="UP000503540"/>
    </source>
</evidence>
<dbReference type="SUPFAM" id="SSF54211">
    <property type="entry name" value="Ribosomal protein S5 domain 2-like"/>
    <property type="match status" value="1"/>
</dbReference>
<dbReference type="Pfam" id="PF13180">
    <property type="entry name" value="PDZ_2"/>
    <property type="match status" value="1"/>
</dbReference>
<dbReference type="InterPro" id="IPR020568">
    <property type="entry name" value="Ribosomal_Su5_D2-typ_SF"/>
</dbReference>
<evidence type="ECO:0000256" key="1">
    <source>
        <dbReference type="PROSITE-ProRule" id="PRU01122"/>
    </source>
</evidence>
<feature type="domain" description="PDZ" evidence="3">
    <location>
        <begin position="293"/>
        <end position="349"/>
    </location>
</feature>
<keyword evidence="2" id="KW-1133">Transmembrane helix</keyword>
<evidence type="ECO:0000313" key="5">
    <source>
        <dbReference type="EMBL" id="QIS15120.1"/>
    </source>
</evidence>
<feature type="active site" evidence="1">
    <location>
        <position position="440"/>
    </location>
</feature>
<dbReference type="GO" id="GO:0004176">
    <property type="term" value="F:ATP-dependent peptidase activity"/>
    <property type="evidence" value="ECO:0007669"/>
    <property type="project" value="UniProtKB-UniRule"/>
</dbReference>
<reference evidence="5 6" key="1">
    <citation type="journal article" date="2019" name="ACS Chem. Biol.">
        <title>Identification and Mobilization of a Cryptic Antibiotic Biosynthesis Gene Locus from a Human-Pathogenic Nocardia Isolate.</title>
        <authorList>
            <person name="Herisse M."/>
            <person name="Ishida K."/>
            <person name="Porter J.L."/>
            <person name="Howden B."/>
            <person name="Hertweck C."/>
            <person name="Stinear T.P."/>
            <person name="Pidot S.J."/>
        </authorList>
    </citation>
    <scope>NUCLEOTIDE SEQUENCE [LARGE SCALE GENOMIC DNA]</scope>
    <source>
        <strain evidence="5 6">AUSMDU00012717</strain>
    </source>
</reference>
<protein>
    <recommendedName>
        <fullName evidence="1">endopeptidase La</fullName>
        <ecNumber evidence="1">3.4.21.53</ecNumber>
    </recommendedName>
</protein>
<evidence type="ECO:0000259" key="3">
    <source>
        <dbReference type="PROSITE" id="PS50106"/>
    </source>
</evidence>
<sequence length="498" mass="52921">MRGVGDGLRGTRGHRAHARAQLLAGQPLGHVVIHRTGLRARLPHTAEHLTERGQHLAQLGRVEAPGARSADPEAERVVRARIFAALARRVLFAPAFVVIAIRESEREVSHMPNVTRRDLHDSVRRPVTRRCPRRAKSPPRNPCLSPLFPAAIITVVRVNRRILTLLAALLPVVVLGVAGSLVTVPFVALGPGPTVNTLSVVNDKQVVDVRGVPVDPTDGHLNMTTVSVRDGLNIFEAFGFWLSGDHGLVPRAEVYPPDKTREEIDKSNQQDFSDSESNAEVAVMRYLHLPTAVLVRAVSEDGPAKDALRAGDQFVSVNGAPVNTPKDVVDAVSAQQPGSKITVVVLRDNAEQTVTVTLGARPGATAKGYMGITTGEGARQPMQVTFNLADIGGPSAGLMFSLALIDKLTPGELDGGKFVAGTGTIDQDGKVGPIGGIQYKMIAAREAGAQTFLVPAANCNEAKQRTPDGLRLVKVENLSGAVQSLDDIKAGKDVPSCG</sequence>
<name>A0A6G9YPS0_9NOCA</name>
<dbReference type="InterPro" id="IPR001478">
    <property type="entry name" value="PDZ"/>
</dbReference>
<dbReference type="EMBL" id="CP046172">
    <property type="protein sequence ID" value="QIS15120.1"/>
    <property type="molecule type" value="Genomic_DNA"/>
</dbReference>
<dbReference type="Gene3D" id="3.30.230.10">
    <property type="match status" value="1"/>
</dbReference>
<dbReference type="PROSITE" id="PS50106">
    <property type="entry name" value="PDZ"/>
    <property type="match status" value="1"/>
</dbReference>
<proteinExistence type="inferred from homology"/>
<comment type="catalytic activity">
    <reaction evidence="1">
        <text>Hydrolysis of proteins in presence of ATP.</text>
        <dbReference type="EC" id="3.4.21.53"/>
    </reaction>
</comment>
<organism evidence="5 6">
    <name type="scientific">Nocardia arthritidis</name>
    <dbReference type="NCBI Taxonomy" id="228602"/>
    <lineage>
        <taxon>Bacteria</taxon>
        <taxon>Bacillati</taxon>
        <taxon>Actinomycetota</taxon>
        <taxon>Actinomycetes</taxon>
        <taxon>Mycobacteriales</taxon>
        <taxon>Nocardiaceae</taxon>
        <taxon>Nocardia</taxon>
    </lineage>
</organism>
<evidence type="ECO:0000256" key="2">
    <source>
        <dbReference type="SAM" id="Phobius"/>
    </source>
</evidence>
<dbReference type="SUPFAM" id="SSF50156">
    <property type="entry name" value="PDZ domain-like"/>
    <property type="match status" value="1"/>
</dbReference>
<dbReference type="GO" id="GO:0030163">
    <property type="term" value="P:protein catabolic process"/>
    <property type="evidence" value="ECO:0007669"/>
    <property type="project" value="InterPro"/>
</dbReference>
<dbReference type="InterPro" id="IPR008269">
    <property type="entry name" value="Lon_proteolytic"/>
</dbReference>
<dbReference type="PRINTS" id="PR00830">
    <property type="entry name" value="ENDOLAPTASE"/>
</dbReference>
<dbReference type="GO" id="GO:0005524">
    <property type="term" value="F:ATP binding"/>
    <property type="evidence" value="ECO:0007669"/>
    <property type="project" value="InterPro"/>
</dbReference>
<dbReference type="EC" id="3.4.21.53" evidence="1"/>
<dbReference type="Gene3D" id="2.30.42.10">
    <property type="match status" value="1"/>
</dbReference>
<keyword evidence="2" id="KW-0812">Transmembrane</keyword>
<dbReference type="KEGG" id="nah:F5544_36460"/>
<feature type="active site" evidence="1">
    <location>
        <position position="395"/>
    </location>
</feature>
<keyword evidence="6" id="KW-1185">Reference proteome</keyword>
<dbReference type="PROSITE" id="PS51786">
    <property type="entry name" value="LON_PROTEOLYTIC"/>
    <property type="match status" value="1"/>
</dbReference>
<dbReference type="Pfam" id="PF05362">
    <property type="entry name" value="Lon_C"/>
    <property type="match status" value="1"/>
</dbReference>
<dbReference type="PANTHER" id="PTHR10046">
    <property type="entry name" value="ATP DEPENDENT LON PROTEASE FAMILY MEMBER"/>
    <property type="match status" value="1"/>
</dbReference>
<dbReference type="Proteomes" id="UP000503540">
    <property type="component" value="Chromosome"/>
</dbReference>
<dbReference type="SMART" id="SM00228">
    <property type="entry name" value="PDZ"/>
    <property type="match status" value="1"/>
</dbReference>
<dbReference type="AlphaFoldDB" id="A0A6G9YPS0"/>